<sequence>MGTRTPLNTTFRLQGIRPSVRQELDEVSYRKVDVAMSARLLIKVFILLLCLVILSCGFNSSKQPKDVAINIEENGLVLSSADKANIEKVKQVLMNKLPYSIDLFEEGKNQNGHINYDFDGDGKIDLMEYNTFMGKDSYGYEVINKCVINIGGNVLEENYIESDIGEGISKLGLVDINIDDNYTEIFVTHGDLRGGIAVIYRFVDKKYVEIARVDGGILATSGKGEIYYWGGNLYEDSEDGEFNSSLVLSYYDINKKEVVETNQIVGKSITSDREFIVYKSQEDVIDGAPVTEEEKISMSENKIVKILKRNETFKVLSLDDGIKISTEDGAIGWIGGFHMVWD</sequence>
<dbReference type="AlphaFoldDB" id="A0A494Y5G5"/>
<feature type="domain" description="EF-hand" evidence="2">
    <location>
        <begin position="116"/>
        <end position="139"/>
    </location>
</feature>
<evidence type="ECO:0000259" key="2">
    <source>
        <dbReference type="PROSITE" id="PS50222"/>
    </source>
</evidence>
<keyword evidence="1" id="KW-0472">Membrane</keyword>
<dbReference type="InterPro" id="IPR002048">
    <property type="entry name" value="EF_hand_dom"/>
</dbReference>
<dbReference type="Proteomes" id="UP000282076">
    <property type="component" value="Unassembled WGS sequence"/>
</dbReference>
<dbReference type="PROSITE" id="PS50222">
    <property type="entry name" value="EF_HAND_2"/>
    <property type="match status" value="1"/>
</dbReference>
<keyword evidence="4" id="KW-1185">Reference proteome</keyword>
<dbReference type="GO" id="GO:0005509">
    <property type="term" value="F:calcium ion binding"/>
    <property type="evidence" value="ECO:0007669"/>
    <property type="project" value="InterPro"/>
</dbReference>
<keyword evidence="1" id="KW-1133">Transmembrane helix</keyword>
<accession>A0A494Y5G5</accession>
<evidence type="ECO:0000313" key="4">
    <source>
        <dbReference type="Proteomes" id="UP000282076"/>
    </source>
</evidence>
<dbReference type="InterPro" id="IPR018247">
    <property type="entry name" value="EF_Hand_1_Ca_BS"/>
</dbReference>
<protein>
    <recommendedName>
        <fullName evidence="2">EF-hand domain-containing protein</fullName>
    </recommendedName>
</protein>
<comment type="caution">
    <text evidence="3">The sequence shown here is derived from an EMBL/GenBank/DDBJ whole genome shotgun (WGS) entry which is preliminary data.</text>
</comment>
<reference evidence="3 4" key="1">
    <citation type="submission" date="2018-10" db="EMBL/GenBank/DDBJ databases">
        <title>Cohnella sp. M2MS4P-1, whole genome shotgun sequence.</title>
        <authorList>
            <person name="Tuo L."/>
        </authorList>
    </citation>
    <scope>NUCLEOTIDE SEQUENCE [LARGE SCALE GENOMIC DNA]</scope>
    <source>
        <strain evidence="3 4">M2MS4P-1</strain>
    </source>
</reference>
<proteinExistence type="predicted"/>
<evidence type="ECO:0000256" key="1">
    <source>
        <dbReference type="SAM" id="Phobius"/>
    </source>
</evidence>
<evidence type="ECO:0000313" key="3">
    <source>
        <dbReference type="EMBL" id="RKP57940.1"/>
    </source>
</evidence>
<name>A0A494Y5G5_9BACL</name>
<dbReference type="EMBL" id="RBZM01000001">
    <property type="protein sequence ID" value="RKP57940.1"/>
    <property type="molecule type" value="Genomic_DNA"/>
</dbReference>
<dbReference type="PROSITE" id="PS00018">
    <property type="entry name" value="EF_HAND_1"/>
    <property type="match status" value="1"/>
</dbReference>
<keyword evidence="1" id="KW-0812">Transmembrane</keyword>
<organism evidence="3 4">
    <name type="scientific">Cohnella endophytica</name>
    <dbReference type="NCBI Taxonomy" id="2419778"/>
    <lineage>
        <taxon>Bacteria</taxon>
        <taxon>Bacillati</taxon>
        <taxon>Bacillota</taxon>
        <taxon>Bacilli</taxon>
        <taxon>Bacillales</taxon>
        <taxon>Paenibacillaceae</taxon>
        <taxon>Cohnella</taxon>
    </lineage>
</organism>
<gene>
    <name evidence="3" type="ORF">D7Z26_00025</name>
</gene>
<feature type="transmembrane region" description="Helical" evidence="1">
    <location>
        <begin position="40"/>
        <end position="60"/>
    </location>
</feature>